<dbReference type="Proteomes" id="UP000324233">
    <property type="component" value="Chromosome"/>
</dbReference>
<gene>
    <name evidence="1" type="ORF">OJF2_77010</name>
</gene>
<evidence type="ECO:0000313" key="1">
    <source>
        <dbReference type="EMBL" id="QEH39089.1"/>
    </source>
</evidence>
<dbReference type="KEGG" id="agv:OJF2_77010"/>
<keyword evidence="2" id="KW-1185">Reference proteome</keyword>
<accession>A0A5B9WFN9</accession>
<reference evidence="1 2" key="1">
    <citation type="submission" date="2019-08" db="EMBL/GenBank/DDBJ databases">
        <title>Deep-cultivation of Planctomycetes and their phenomic and genomic characterization uncovers novel biology.</title>
        <authorList>
            <person name="Wiegand S."/>
            <person name="Jogler M."/>
            <person name="Boedeker C."/>
            <person name="Pinto D."/>
            <person name="Vollmers J."/>
            <person name="Rivas-Marin E."/>
            <person name="Kohn T."/>
            <person name="Peeters S.H."/>
            <person name="Heuer A."/>
            <person name="Rast P."/>
            <person name="Oberbeckmann S."/>
            <person name="Bunk B."/>
            <person name="Jeske O."/>
            <person name="Meyerdierks A."/>
            <person name="Storesund J.E."/>
            <person name="Kallscheuer N."/>
            <person name="Luecker S."/>
            <person name="Lage O.M."/>
            <person name="Pohl T."/>
            <person name="Merkel B.J."/>
            <person name="Hornburger P."/>
            <person name="Mueller R.-W."/>
            <person name="Bruemmer F."/>
            <person name="Labrenz M."/>
            <person name="Spormann A.M."/>
            <person name="Op den Camp H."/>
            <person name="Overmann J."/>
            <person name="Amann R."/>
            <person name="Jetten M.S.M."/>
            <person name="Mascher T."/>
            <person name="Medema M.H."/>
            <person name="Devos D.P."/>
            <person name="Kaster A.-K."/>
            <person name="Ovreas L."/>
            <person name="Rohde M."/>
            <person name="Galperin M.Y."/>
            <person name="Jogler C."/>
        </authorList>
    </citation>
    <scope>NUCLEOTIDE SEQUENCE [LARGE SCALE GENOMIC DNA]</scope>
    <source>
        <strain evidence="1 2">OJF2</strain>
    </source>
</reference>
<proteinExistence type="predicted"/>
<organism evidence="1 2">
    <name type="scientific">Aquisphaera giovannonii</name>
    <dbReference type="NCBI Taxonomy" id="406548"/>
    <lineage>
        <taxon>Bacteria</taxon>
        <taxon>Pseudomonadati</taxon>
        <taxon>Planctomycetota</taxon>
        <taxon>Planctomycetia</taxon>
        <taxon>Isosphaerales</taxon>
        <taxon>Isosphaeraceae</taxon>
        <taxon>Aquisphaera</taxon>
    </lineage>
</organism>
<protein>
    <submittedName>
        <fullName evidence="1">Uncharacterized protein</fullName>
    </submittedName>
</protein>
<dbReference type="AlphaFoldDB" id="A0A5B9WFN9"/>
<dbReference type="EMBL" id="CP042997">
    <property type="protein sequence ID" value="QEH39089.1"/>
    <property type="molecule type" value="Genomic_DNA"/>
</dbReference>
<sequence>MIGSGKLSHKEIGIKMTISQAGENEVSILARVFDDERGLTPPDLARSSLEARSNERHRACMHDLAVRNQSGTLAQAEREELRAFAKAGTLLGILKSKARRTLKVPRGLALLRDRSHHPGETQGHGKLIEKVLIYEDII</sequence>
<name>A0A5B9WFN9_9BACT</name>
<evidence type="ECO:0000313" key="2">
    <source>
        <dbReference type="Proteomes" id="UP000324233"/>
    </source>
</evidence>